<keyword evidence="3" id="KW-1185">Reference proteome</keyword>
<gene>
    <name evidence="2" type="ORF">FB45DRAFT_1082811</name>
</gene>
<comment type="caution">
    <text evidence="2">The sequence shown here is derived from an EMBL/GenBank/DDBJ whole genome shotgun (WGS) entry which is preliminary data.</text>
</comment>
<feature type="compositionally biased region" description="Low complexity" evidence="1">
    <location>
        <begin position="335"/>
        <end position="351"/>
    </location>
</feature>
<organism evidence="2 3">
    <name type="scientific">Roridomyces roridus</name>
    <dbReference type="NCBI Taxonomy" id="1738132"/>
    <lineage>
        <taxon>Eukaryota</taxon>
        <taxon>Fungi</taxon>
        <taxon>Dikarya</taxon>
        <taxon>Basidiomycota</taxon>
        <taxon>Agaricomycotina</taxon>
        <taxon>Agaricomycetes</taxon>
        <taxon>Agaricomycetidae</taxon>
        <taxon>Agaricales</taxon>
        <taxon>Marasmiineae</taxon>
        <taxon>Mycenaceae</taxon>
        <taxon>Roridomyces</taxon>
    </lineage>
</organism>
<evidence type="ECO:0000313" key="2">
    <source>
        <dbReference type="EMBL" id="KAJ7627445.1"/>
    </source>
</evidence>
<sequence length="561" mass="61302">MAPQQWATADQKTWLLGWIPDYVRRQAAQTLTLFWPSMFQAWFKEFPEHTALQLPLPSDPGARKLTNEELVLLGAAIKKRKGQLENWFRCQRKKLISTNSVAAPDAAPAVKNLFKFSISKRRRAHQPIEVFQRRNREAIKAQLTLEGYDSLKLEPGNSDVERDVVEEDEVEMRPDRVKDLRAERMRLRIRVVQAMFAAASAEEGEAIRREMERENTEPKVTSPKEYQDGIDALETVFTHVHKAVYDASGWIGMTIVGGPNPRMNGDPSIKILCHGKNALGHDFEEACLNFDTQVSDPFIAWIESCFTAELCASRAAAPRVDTMPEHPLPARPEQPAASEATSDTAAAPTKSAKTRSRKSKKTPPATVDDNAVDHSASLTVSTEPATPVGLVPGNTRASAEPGVFLDGRASLADLCAPEVPLALTPLNDHTLLSPWIDPIGSALNFDSSSLFDHDIGSPTSQALSVPMLKDTTNQSSAIFSSAPASPDSDSLSLVQQMEQIGSDLMPWSMDTDTTPFVWVPAPLSTASLTPRDSGDAATDSGCLLAPTAPAYTPVMPPFTAR</sequence>
<dbReference type="Proteomes" id="UP001221142">
    <property type="component" value="Unassembled WGS sequence"/>
</dbReference>
<accession>A0AAD7BQH8</accession>
<evidence type="ECO:0000313" key="3">
    <source>
        <dbReference type="Proteomes" id="UP001221142"/>
    </source>
</evidence>
<reference evidence="2" key="1">
    <citation type="submission" date="2023-03" db="EMBL/GenBank/DDBJ databases">
        <title>Massive genome expansion in bonnet fungi (Mycena s.s.) driven by repeated elements and novel gene families across ecological guilds.</title>
        <authorList>
            <consortium name="Lawrence Berkeley National Laboratory"/>
            <person name="Harder C.B."/>
            <person name="Miyauchi S."/>
            <person name="Viragh M."/>
            <person name="Kuo A."/>
            <person name="Thoen E."/>
            <person name="Andreopoulos B."/>
            <person name="Lu D."/>
            <person name="Skrede I."/>
            <person name="Drula E."/>
            <person name="Henrissat B."/>
            <person name="Morin E."/>
            <person name="Kohler A."/>
            <person name="Barry K."/>
            <person name="LaButti K."/>
            <person name="Morin E."/>
            <person name="Salamov A."/>
            <person name="Lipzen A."/>
            <person name="Mereny Z."/>
            <person name="Hegedus B."/>
            <person name="Baldrian P."/>
            <person name="Stursova M."/>
            <person name="Weitz H."/>
            <person name="Taylor A."/>
            <person name="Grigoriev I.V."/>
            <person name="Nagy L.G."/>
            <person name="Martin F."/>
            <person name="Kauserud H."/>
        </authorList>
    </citation>
    <scope>NUCLEOTIDE SEQUENCE</scope>
    <source>
        <strain evidence="2">9284</strain>
    </source>
</reference>
<proteinExistence type="predicted"/>
<name>A0AAD7BQH8_9AGAR</name>
<protein>
    <submittedName>
        <fullName evidence="2">Uncharacterized protein</fullName>
    </submittedName>
</protein>
<dbReference type="EMBL" id="JARKIF010000011">
    <property type="protein sequence ID" value="KAJ7627445.1"/>
    <property type="molecule type" value="Genomic_DNA"/>
</dbReference>
<feature type="region of interest" description="Disordered" evidence="1">
    <location>
        <begin position="322"/>
        <end position="378"/>
    </location>
</feature>
<feature type="compositionally biased region" description="Basic residues" evidence="1">
    <location>
        <begin position="352"/>
        <end position="361"/>
    </location>
</feature>
<dbReference type="AlphaFoldDB" id="A0AAD7BQH8"/>
<evidence type="ECO:0000256" key="1">
    <source>
        <dbReference type="SAM" id="MobiDB-lite"/>
    </source>
</evidence>